<evidence type="ECO:0008006" key="6">
    <source>
        <dbReference type="Google" id="ProtNLM"/>
    </source>
</evidence>
<evidence type="ECO:0000256" key="1">
    <source>
        <dbReference type="ARBA" id="ARBA00022801"/>
    </source>
</evidence>
<dbReference type="GO" id="GO:0004331">
    <property type="term" value="F:fructose-2,6-bisphosphate 2-phosphatase activity"/>
    <property type="evidence" value="ECO:0007669"/>
    <property type="project" value="TreeGrafter"/>
</dbReference>
<dbReference type="Gene3D" id="3.40.50.1240">
    <property type="entry name" value="Phosphoglycerate mutase-like"/>
    <property type="match status" value="1"/>
</dbReference>
<keyword evidence="1" id="KW-0378">Hydrolase</keyword>
<evidence type="ECO:0000256" key="2">
    <source>
        <dbReference type="PIRSR" id="PIRSR613078-1"/>
    </source>
</evidence>
<evidence type="ECO:0000313" key="4">
    <source>
        <dbReference type="EMBL" id="KRL85723.1"/>
    </source>
</evidence>
<keyword evidence="5" id="KW-1185">Reference proteome</keyword>
<dbReference type="InterPro" id="IPR013078">
    <property type="entry name" value="His_Pase_superF_clade-1"/>
</dbReference>
<dbReference type="GO" id="GO:0045820">
    <property type="term" value="P:negative regulation of glycolytic process"/>
    <property type="evidence" value="ECO:0007669"/>
    <property type="project" value="TreeGrafter"/>
</dbReference>
<dbReference type="InterPro" id="IPR001345">
    <property type="entry name" value="PG/BPGM_mutase_AS"/>
</dbReference>
<reference evidence="4 5" key="1">
    <citation type="journal article" date="2015" name="Genome Announc.">
        <title>Expanding the biotechnology potential of lactobacilli through comparative genomics of 213 strains and associated genera.</title>
        <authorList>
            <person name="Sun Z."/>
            <person name="Harris H.M."/>
            <person name="McCann A."/>
            <person name="Guo C."/>
            <person name="Argimon S."/>
            <person name="Zhang W."/>
            <person name="Yang X."/>
            <person name="Jeffery I.B."/>
            <person name="Cooney J.C."/>
            <person name="Kagawa T.F."/>
            <person name="Liu W."/>
            <person name="Song Y."/>
            <person name="Salvetti E."/>
            <person name="Wrobel A."/>
            <person name="Rasinkangas P."/>
            <person name="Parkhill J."/>
            <person name="Rea M.C."/>
            <person name="O'Sullivan O."/>
            <person name="Ritari J."/>
            <person name="Douillard F.P."/>
            <person name="Paul Ross R."/>
            <person name="Yang R."/>
            <person name="Briner A.E."/>
            <person name="Felis G.E."/>
            <person name="de Vos W.M."/>
            <person name="Barrangou R."/>
            <person name="Klaenhammer T.R."/>
            <person name="Caufield P.W."/>
            <person name="Cui Y."/>
            <person name="Zhang H."/>
            <person name="O'Toole P.W."/>
        </authorList>
    </citation>
    <scope>NUCLEOTIDE SEQUENCE [LARGE SCALE GENOMIC DNA]</scope>
    <source>
        <strain evidence="4 5">DSM 15945</strain>
    </source>
</reference>
<dbReference type="EMBL" id="AZFJ01000049">
    <property type="protein sequence ID" value="KRL85723.1"/>
    <property type="molecule type" value="Genomic_DNA"/>
</dbReference>
<dbReference type="Proteomes" id="UP000051922">
    <property type="component" value="Unassembled WGS sequence"/>
</dbReference>
<feature type="binding site" evidence="3">
    <location>
        <begin position="8"/>
        <end position="15"/>
    </location>
    <ligand>
        <name>substrate</name>
    </ligand>
</feature>
<dbReference type="PANTHER" id="PTHR46517">
    <property type="entry name" value="FRUCTOSE-2,6-BISPHOSPHATASE TIGAR"/>
    <property type="match status" value="1"/>
</dbReference>
<dbReference type="InterPro" id="IPR029033">
    <property type="entry name" value="His_PPase_superfam"/>
</dbReference>
<protein>
    <recommendedName>
        <fullName evidence="6">Phosphoglycerate mutase</fullName>
    </recommendedName>
</protein>
<feature type="binding site" evidence="3">
    <location>
        <position position="60"/>
    </location>
    <ligand>
        <name>substrate</name>
    </ligand>
</feature>
<dbReference type="PROSITE" id="PS00175">
    <property type="entry name" value="PG_MUTASE"/>
    <property type="match status" value="1"/>
</dbReference>
<comment type="caution">
    <text evidence="4">The sequence shown here is derived from an EMBL/GenBank/DDBJ whole genome shotgun (WGS) entry which is preliminary data.</text>
</comment>
<gene>
    <name evidence="4" type="ORF">FC50_GL001110</name>
</gene>
<evidence type="ECO:0000313" key="5">
    <source>
        <dbReference type="Proteomes" id="UP000051922"/>
    </source>
</evidence>
<sequence>MVELWLTRHGETEYNVSGVVQGVVNSNLTERGVADAQALGHGFATDGVTFDAAYSSDLQRAADTAQLALSAAGMNLNVQQMAGLREQNFGLFDGQPESQRQGALADMLREAGVPNVDRLNMKQLVDLVRILDVHRGGGDAENSQMSLKRFNQAMTTIGEHAVANQQDNVFIVAHGAIIWLWLNSLGMPDTADFIKNVAVSKIVYGKGRFTLLGYNDRRYVEEGGGTRDVPAQEFKLD</sequence>
<dbReference type="CDD" id="cd07067">
    <property type="entry name" value="HP_PGM_like"/>
    <property type="match status" value="1"/>
</dbReference>
<accession>A0A0R1U773</accession>
<dbReference type="PANTHER" id="PTHR46517:SF1">
    <property type="entry name" value="FRUCTOSE-2,6-BISPHOSPHATASE TIGAR"/>
    <property type="match status" value="1"/>
</dbReference>
<dbReference type="Pfam" id="PF00300">
    <property type="entry name" value="His_Phos_1"/>
    <property type="match status" value="1"/>
</dbReference>
<dbReference type="STRING" id="1423783.FC50_GL001110"/>
<evidence type="ECO:0000256" key="3">
    <source>
        <dbReference type="PIRSR" id="PIRSR613078-2"/>
    </source>
</evidence>
<dbReference type="AlphaFoldDB" id="A0A0R1U773"/>
<feature type="active site" description="Proton donor/acceptor" evidence="2">
    <location>
        <position position="86"/>
    </location>
</feature>
<feature type="active site" description="Tele-phosphohistidine intermediate" evidence="2">
    <location>
        <position position="9"/>
    </location>
</feature>
<dbReference type="InterPro" id="IPR051695">
    <property type="entry name" value="Phosphoglycerate_Mutase"/>
</dbReference>
<dbReference type="SUPFAM" id="SSF53254">
    <property type="entry name" value="Phosphoglycerate mutase-like"/>
    <property type="match status" value="1"/>
</dbReference>
<dbReference type="RefSeq" id="WP_054651664.1">
    <property type="nucleotide sequence ID" value="NZ_AZFJ01000049.1"/>
</dbReference>
<organism evidence="4 5">
    <name type="scientific">Lacticaseibacillus pantheris DSM 15945 = JCM 12539 = NBRC 106106</name>
    <dbReference type="NCBI Taxonomy" id="1423783"/>
    <lineage>
        <taxon>Bacteria</taxon>
        <taxon>Bacillati</taxon>
        <taxon>Bacillota</taxon>
        <taxon>Bacilli</taxon>
        <taxon>Lactobacillales</taxon>
        <taxon>Lactobacillaceae</taxon>
        <taxon>Lacticaseibacillus</taxon>
    </lineage>
</organism>
<proteinExistence type="predicted"/>
<name>A0A0R1U773_9LACO</name>
<dbReference type="GO" id="GO:0005829">
    <property type="term" value="C:cytosol"/>
    <property type="evidence" value="ECO:0007669"/>
    <property type="project" value="TreeGrafter"/>
</dbReference>
<dbReference type="GO" id="GO:0043456">
    <property type="term" value="P:regulation of pentose-phosphate shunt"/>
    <property type="evidence" value="ECO:0007669"/>
    <property type="project" value="TreeGrafter"/>
</dbReference>
<dbReference type="SMART" id="SM00855">
    <property type="entry name" value="PGAM"/>
    <property type="match status" value="1"/>
</dbReference>
<dbReference type="OrthoDB" id="9782128at2"/>
<dbReference type="PATRIC" id="fig|1423783.4.peg.1150"/>